<comment type="caution">
    <text evidence="1">The sequence shown here is derived from an EMBL/GenBank/DDBJ whole genome shotgun (WGS) entry which is preliminary data.</text>
</comment>
<gene>
    <name evidence="1" type="ORF">FNK824_LOCUS34750</name>
</gene>
<evidence type="ECO:0000313" key="2">
    <source>
        <dbReference type="Proteomes" id="UP000663874"/>
    </source>
</evidence>
<protein>
    <submittedName>
        <fullName evidence="1">Uncharacterized protein</fullName>
    </submittedName>
</protein>
<accession>A0A820A6U7</accession>
<organism evidence="1 2">
    <name type="scientific">Rotaria sordida</name>
    <dbReference type="NCBI Taxonomy" id="392033"/>
    <lineage>
        <taxon>Eukaryota</taxon>
        <taxon>Metazoa</taxon>
        <taxon>Spiralia</taxon>
        <taxon>Gnathifera</taxon>
        <taxon>Rotifera</taxon>
        <taxon>Eurotatoria</taxon>
        <taxon>Bdelloidea</taxon>
        <taxon>Philodinida</taxon>
        <taxon>Philodinidae</taxon>
        <taxon>Rotaria</taxon>
    </lineage>
</organism>
<dbReference type="AlphaFoldDB" id="A0A820A6U7"/>
<name>A0A820A6U7_9BILA</name>
<dbReference type="Proteomes" id="UP000663874">
    <property type="component" value="Unassembled WGS sequence"/>
</dbReference>
<evidence type="ECO:0000313" key="1">
    <source>
        <dbReference type="EMBL" id="CAF4172202.1"/>
    </source>
</evidence>
<reference evidence="1" key="1">
    <citation type="submission" date="2021-02" db="EMBL/GenBank/DDBJ databases">
        <authorList>
            <person name="Nowell W R."/>
        </authorList>
    </citation>
    <scope>NUCLEOTIDE SEQUENCE</scope>
</reference>
<dbReference type="EMBL" id="CAJOBE010013978">
    <property type="protein sequence ID" value="CAF4172202.1"/>
    <property type="molecule type" value="Genomic_DNA"/>
</dbReference>
<sequence length="121" mass="13986">MGEITLEDCLISLNVLCYILTSFTQFLTEYTYQILRKLMPQSDYSIVNKNIEYESLLTIIDEVPMESEDIHIVYCVAKQIQFEVTAEQGAKLNPTDDVTIYYSIEPQTSEISRVTCKQRVN</sequence>
<proteinExistence type="predicted"/>